<keyword evidence="3" id="KW-1003">Cell membrane</keyword>
<dbReference type="Proteomes" id="UP000248066">
    <property type="component" value="Unassembled WGS sequence"/>
</dbReference>
<feature type="transmembrane region" description="Helical" evidence="7">
    <location>
        <begin position="18"/>
        <end position="40"/>
    </location>
</feature>
<dbReference type="RefSeq" id="WP_110521291.1">
    <property type="nucleotide sequence ID" value="NZ_PDOF01000003.1"/>
</dbReference>
<dbReference type="EMBL" id="PDOF01000003">
    <property type="protein sequence ID" value="PYZ96014.1"/>
    <property type="molecule type" value="Genomic_DNA"/>
</dbReference>
<evidence type="ECO:0000256" key="7">
    <source>
        <dbReference type="SAM" id="Phobius"/>
    </source>
</evidence>
<keyword evidence="5 7" id="KW-1133">Transmembrane helix</keyword>
<dbReference type="PANTHER" id="PTHR32309">
    <property type="entry name" value="TYROSINE-PROTEIN KINASE"/>
    <property type="match status" value="1"/>
</dbReference>
<evidence type="ECO:0000256" key="5">
    <source>
        <dbReference type="ARBA" id="ARBA00022989"/>
    </source>
</evidence>
<evidence type="ECO:0000313" key="9">
    <source>
        <dbReference type="EMBL" id="PYZ96014.1"/>
    </source>
</evidence>
<protein>
    <submittedName>
        <fullName evidence="9">Capsular biosynthesis protein</fullName>
    </submittedName>
</protein>
<dbReference type="InterPro" id="IPR003856">
    <property type="entry name" value="LPS_length_determ_N"/>
</dbReference>
<sequence>MEETISLKDIFQTLKKRLVLIIGITAAAVAVSALVSYFLLTPMYQSSTQILVNKTYDETNTTTSADVRTNLELINTYNEIIISPRILDPVIEETGINASVSQIRNMVSVNSHNDSQVVSIRVESEDPAQAVELANTIALVFQRDIVELMNVDNVSILSSAELSENPSPISPNPTLNMAIAFVVGMMGAVGLAFLLEFLDNTLKDEEGVEEALGLPVLASIAPIDIKTVDVKELRDDDSRLSRTGRGNLGA</sequence>
<keyword evidence="6 7" id="KW-0472">Membrane</keyword>
<gene>
    <name evidence="9" type="ORF">CR205_16720</name>
</gene>
<name>A0A2W0H2J1_9BACI</name>
<dbReference type="PANTHER" id="PTHR32309:SF13">
    <property type="entry name" value="FERRIC ENTEROBACTIN TRANSPORT PROTEIN FEPE"/>
    <property type="match status" value="1"/>
</dbReference>
<evidence type="ECO:0000256" key="1">
    <source>
        <dbReference type="ARBA" id="ARBA00004651"/>
    </source>
</evidence>
<proteinExistence type="inferred from homology"/>
<dbReference type="InterPro" id="IPR050445">
    <property type="entry name" value="Bact_polysacc_biosynth/exp"/>
</dbReference>
<comment type="subcellular location">
    <subcellularLocation>
        <location evidence="1">Cell membrane</location>
        <topology evidence="1">Multi-pass membrane protein</topology>
    </subcellularLocation>
</comment>
<evidence type="ECO:0000256" key="2">
    <source>
        <dbReference type="ARBA" id="ARBA00006683"/>
    </source>
</evidence>
<keyword evidence="4 7" id="KW-0812">Transmembrane</keyword>
<organism evidence="9 10">
    <name type="scientific">Alteribacter lacisalsi</name>
    <dbReference type="NCBI Taxonomy" id="2045244"/>
    <lineage>
        <taxon>Bacteria</taxon>
        <taxon>Bacillati</taxon>
        <taxon>Bacillota</taxon>
        <taxon>Bacilli</taxon>
        <taxon>Bacillales</taxon>
        <taxon>Bacillaceae</taxon>
        <taxon>Alteribacter</taxon>
    </lineage>
</organism>
<keyword evidence="10" id="KW-1185">Reference proteome</keyword>
<dbReference type="GO" id="GO:0005886">
    <property type="term" value="C:plasma membrane"/>
    <property type="evidence" value="ECO:0007669"/>
    <property type="project" value="UniProtKB-SubCell"/>
</dbReference>
<evidence type="ECO:0000259" key="8">
    <source>
        <dbReference type="Pfam" id="PF02706"/>
    </source>
</evidence>
<comment type="caution">
    <text evidence="9">The sequence shown here is derived from an EMBL/GenBank/DDBJ whole genome shotgun (WGS) entry which is preliminary data.</text>
</comment>
<evidence type="ECO:0000256" key="6">
    <source>
        <dbReference type="ARBA" id="ARBA00023136"/>
    </source>
</evidence>
<evidence type="ECO:0000256" key="3">
    <source>
        <dbReference type="ARBA" id="ARBA00022475"/>
    </source>
</evidence>
<dbReference type="OrthoDB" id="2360475at2"/>
<feature type="transmembrane region" description="Helical" evidence="7">
    <location>
        <begin position="175"/>
        <end position="195"/>
    </location>
</feature>
<feature type="domain" description="Polysaccharide chain length determinant N-terminal" evidence="8">
    <location>
        <begin position="3"/>
        <end position="93"/>
    </location>
</feature>
<evidence type="ECO:0000313" key="10">
    <source>
        <dbReference type="Proteomes" id="UP000248066"/>
    </source>
</evidence>
<dbReference type="Pfam" id="PF02706">
    <property type="entry name" value="Wzz"/>
    <property type="match status" value="1"/>
</dbReference>
<comment type="similarity">
    <text evidence="2">Belongs to the CpsC/CapA family.</text>
</comment>
<reference evidence="9 10" key="1">
    <citation type="submission" date="2017-10" db="EMBL/GenBank/DDBJ databases">
        <title>Bacillus sp. nov., a halophilic bacterium isolated from a Yangshapao Lake.</title>
        <authorList>
            <person name="Wang H."/>
        </authorList>
    </citation>
    <scope>NUCLEOTIDE SEQUENCE [LARGE SCALE GENOMIC DNA]</scope>
    <source>
        <strain evidence="9 10">YSP-3</strain>
    </source>
</reference>
<evidence type="ECO:0000256" key="4">
    <source>
        <dbReference type="ARBA" id="ARBA00022692"/>
    </source>
</evidence>
<dbReference type="GO" id="GO:0004713">
    <property type="term" value="F:protein tyrosine kinase activity"/>
    <property type="evidence" value="ECO:0007669"/>
    <property type="project" value="TreeGrafter"/>
</dbReference>
<accession>A0A2W0H2J1</accession>
<dbReference type="AlphaFoldDB" id="A0A2W0H2J1"/>